<dbReference type="EMBL" id="KZ451935">
    <property type="protein sequence ID" value="PKA60917.1"/>
    <property type="molecule type" value="Genomic_DNA"/>
</dbReference>
<reference evidence="2 3" key="1">
    <citation type="journal article" date="2017" name="Nature">
        <title>The Apostasia genome and the evolution of orchids.</title>
        <authorList>
            <person name="Zhang G.Q."/>
            <person name="Liu K.W."/>
            <person name="Li Z."/>
            <person name="Lohaus R."/>
            <person name="Hsiao Y.Y."/>
            <person name="Niu S.C."/>
            <person name="Wang J.Y."/>
            <person name="Lin Y.C."/>
            <person name="Xu Q."/>
            <person name="Chen L.J."/>
            <person name="Yoshida K."/>
            <person name="Fujiwara S."/>
            <person name="Wang Z.W."/>
            <person name="Zhang Y.Q."/>
            <person name="Mitsuda N."/>
            <person name="Wang M."/>
            <person name="Liu G.H."/>
            <person name="Pecoraro L."/>
            <person name="Huang H.X."/>
            <person name="Xiao X.J."/>
            <person name="Lin M."/>
            <person name="Wu X.Y."/>
            <person name="Wu W.L."/>
            <person name="Chen Y.Y."/>
            <person name="Chang S.B."/>
            <person name="Sakamoto S."/>
            <person name="Ohme-Takagi M."/>
            <person name="Yagi M."/>
            <person name="Zeng S.J."/>
            <person name="Shen C.Y."/>
            <person name="Yeh C.M."/>
            <person name="Luo Y.B."/>
            <person name="Tsai W.C."/>
            <person name="Van de Peer Y."/>
            <person name="Liu Z.J."/>
        </authorList>
    </citation>
    <scope>NUCLEOTIDE SEQUENCE [LARGE SCALE GENOMIC DNA]</scope>
    <source>
        <strain evidence="3">cv. Shenzhen</strain>
        <tissue evidence="2">Stem</tissue>
    </source>
</reference>
<dbReference type="AlphaFoldDB" id="A0A2I0AZD9"/>
<dbReference type="PANTHER" id="PTHR46148:SF52">
    <property type="entry name" value="OS04G0603800 PROTEIN"/>
    <property type="match status" value="1"/>
</dbReference>
<feature type="domain" description="Tf2-1-like SH3-like" evidence="1">
    <location>
        <begin position="17"/>
        <end position="80"/>
    </location>
</feature>
<dbReference type="STRING" id="1088818.A0A2I0AZD9"/>
<evidence type="ECO:0000259" key="1">
    <source>
        <dbReference type="Pfam" id="PF24626"/>
    </source>
</evidence>
<protein>
    <recommendedName>
        <fullName evidence="1">Tf2-1-like SH3-like domain-containing protein</fullName>
    </recommendedName>
</protein>
<dbReference type="Pfam" id="PF24626">
    <property type="entry name" value="SH3_Tf2-1"/>
    <property type="match status" value="1"/>
</dbReference>
<organism evidence="2 3">
    <name type="scientific">Apostasia shenzhenica</name>
    <dbReference type="NCBI Taxonomy" id="1088818"/>
    <lineage>
        <taxon>Eukaryota</taxon>
        <taxon>Viridiplantae</taxon>
        <taxon>Streptophyta</taxon>
        <taxon>Embryophyta</taxon>
        <taxon>Tracheophyta</taxon>
        <taxon>Spermatophyta</taxon>
        <taxon>Magnoliopsida</taxon>
        <taxon>Liliopsida</taxon>
        <taxon>Asparagales</taxon>
        <taxon>Orchidaceae</taxon>
        <taxon>Apostasioideae</taxon>
        <taxon>Apostasia</taxon>
    </lineage>
</organism>
<evidence type="ECO:0000313" key="2">
    <source>
        <dbReference type="EMBL" id="PKA60917.1"/>
    </source>
</evidence>
<name>A0A2I0AZD9_9ASPA</name>
<gene>
    <name evidence="2" type="ORF">AXF42_Ash006552</name>
</gene>
<evidence type="ECO:0000313" key="3">
    <source>
        <dbReference type="Proteomes" id="UP000236161"/>
    </source>
</evidence>
<dbReference type="InterPro" id="IPR056924">
    <property type="entry name" value="SH3_Tf2-1"/>
</dbReference>
<sequence>MKVQADKHRTEREFTVGDYAYVKLQPYRQDLLAKRTSYKLSPRYFGPFEVTAKIGAVAYRLKLPDYDKIHPIFHVSALKEKIGLHPFEENLPAGLTSAGQLKAEPIAVL</sequence>
<dbReference type="Proteomes" id="UP000236161">
    <property type="component" value="Unassembled WGS sequence"/>
</dbReference>
<accession>A0A2I0AZD9</accession>
<dbReference type="PANTHER" id="PTHR46148">
    <property type="entry name" value="CHROMO DOMAIN-CONTAINING PROTEIN"/>
    <property type="match status" value="1"/>
</dbReference>
<proteinExistence type="predicted"/>
<dbReference type="OrthoDB" id="786789at2759"/>
<keyword evidence="3" id="KW-1185">Reference proteome</keyword>